<sequence>MHFKEILRHNEYLKITLEDNHGNEVDVIYDDPDKVCPLEYFVWSFRHNTECGSIHLPRPEIDKTNKKIDEKSAYFCKMRNSNYIKQFDSNPIANRELFPEVEHHLYITGDEIFEVISNYEPRFVAREK</sequence>
<dbReference type="Proteomes" id="UP000198618">
    <property type="component" value="Unassembled WGS sequence"/>
</dbReference>
<evidence type="ECO:0000313" key="2">
    <source>
        <dbReference type="Proteomes" id="UP000198618"/>
    </source>
</evidence>
<name>A0A1I0CS75_9BACI</name>
<reference evidence="1 2" key="1">
    <citation type="submission" date="2016-10" db="EMBL/GenBank/DDBJ databases">
        <authorList>
            <person name="de Groot N.N."/>
        </authorList>
    </citation>
    <scope>NUCLEOTIDE SEQUENCE [LARGE SCALE GENOMIC DNA]</scope>
    <source>
        <strain evidence="1 2">IBRC-M 10780</strain>
    </source>
</reference>
<gene>
    <name evidence="1" type="ORF">SAMN05216389_10735</name>
</gene>
<keyword evidence="2" id="KW-1185">Reference proteome</keyword>
<proteinExistence type="predicted"/>
<organism evidence="1 2">
    <name type="scientific">Oceanobacillus limi</name>
    <dbReference type="NCBI Taxonomy" id="930131"/>
    <lineage>
        <taxon>Bacteria</taxon>
        <taxon>Bacillati</taxon>
        <taxon>Bacillota</taxon>
        <taxon>Bacilli</taxon>
        <taxon>Bacillales</taxon>
        <taxon>Bacillaceae</taxon>
        <taxon>Oceanobacillus</taxon>
    </lineage>
</organism>
<dbReference type="EMBL" id="FOHE01000007">
    <property type="protein sequence ID" value="SET22112.1"/>
    <property type="molecule type" value="Genomic_DNA"/>
</dbReference>
<evidence type="ECO:0000313" key="1">
    <source>
        <dbReference type="EMBL" id="SET22112.1"/>
    </source>
</evidence>
<dbReference type="OrthoDB" id="2883027at2"/>
<accession>A0A1I0CS75</accession>
<protein>
    <submittedName>
        <fullName evidence="1">Uncharacterized protein</fullName>
    </submittedName>
</protein>
<dbReference type="AlphaFoldDB" id="A0A1I0CS75"/>